<accession>A0A3D8QDD9</accession>
<sequence length="1048" mass="118636">MAAIAEYTLWCMKGFSRLIATLATGEQEHRESMPPATIKNEYGRLRIWSGNLGALQSGRSSLDFRLRESLVMQSNVTKLLIKLNQILQRSIQVASGARLPLERLPEPDYSSDSSSDDESGTEDEDVPKSTELSQHMLTVKDILADLFKLSFVIRNAATRTRSLNPTLYKEIDEETKVDKFAAYSSYDYNHVLESFKQLRKDVAQQMSRPLPENDEDGLKGVYLIERLAMTITMRRRALRYWQRHAKKLSVIRGGPSGDSEEALMDPTSFSTGIATGNNADHFLQPSVENGHNVAQSVMEKSVLSGTEATRYDSKLDISLDTQSVISYASTAFGSHGNIVDLPPAPVAASNGTEFLCPYCGIVCAANHGQGRAWKTHVLQDLQPYICTYPHCSEAVQMYSKRHAWLEHERLVHRRVWRCFDHADAVFGSSAKLRQHLQLQHRTSVTETQIRSLIDVCESSVADTRAQCPICLLTGPFKKGLDNHLAFHLETFATFSISRGNFSEEPSESQDGMSKRAQGPRSDVSTLSSSLSFQSHSTSTSSNEQTLPHDELRKEEDSSTKWWKVSESVEADSNMDIGSKFPTQSDSEATKVLNEFDKKPESQPEYTKSIENLEDGLQEARQAVEATPKDHPEFAKKLNILYWYLCRRTENREDLDEAIAVGEEVIMLADYADPKKLEEAEKRFQHIQPKPTELNFASPLTNVTNMASLYWEKERWEDAEKLDLQVIEIEKRVFGLDNLDTAKKMAKLASTYRYQGRLTEAEELESQVMEMRLRLLGQEHADTLTSMTNLACIHRSQGRWKEAEELDLQVIETRKTVLGLYHQDTQLSMNTLARIYRDQERWQESRDLELQILERRKTELGLEDPATLASMSNLASTYRAEGRWKEAEELEAYVTKTSKGVQGLQHPNTLSSMENLASIYGNQGRWEEAITLLEEVVKIRTAMIGEEHPSQEESTLALSHAYLANGQVVEAVGLLERVVQIQEHTLAKDHSRRLASQHALALAYHANEQVDDAVKLLEQVVKMQEAKLAEDDPDRVKSRQLLASWMQHK</sequence>
<evidence type="ECO:0000256" key="1">
    <source>
        <dbReference type="SAM" id="MobiDB-lite"/>
    </source>
</evidence>
<evidence type="ECO:0000259" key="2">
    <source>
        <dbReference type="Pfam" id="PF26082"/>
    </source>
</evidence>
<dbReference type="EMBL" id="PDLM01000016">
    <property type="protein sequence ID" value="RDW59873.1"/>
    <property type="molecule type" value="Genomic_DNA"/>
</dbReference>
<feature type="compositionally biased region" description="Basic and acidic residues" evidence="1">
    <location>
        <begin position="546"/>
        <end position="558"/>
    </location>
</feature>
<dbReference type="InterPro" id="IPR019734">
    <property type="entry name" value="TPR_rpt"/>
</dbReference>
<gene>
    <name evidence="3" type="ORF">BP6252_12960</name>
</gene>
<protein>
    <recommendedName>
        <fullName evidence="2">Oxidoreductase acuF-like C2H2 type zinc-finger domain-containing protein</fullName>
    </recommendedName>
</protein>
<reference evidence="3 4" key="1">
    <citation type="journal article" date="2018" name="IMA Fungus">
        <title>IMA Genome-F 9: Draft genome sequence of Annulohypoxylon stygium, Aspergillus mulundensis, Berkeleyomyces basicola (syn. Thielaviopsis basicola), Ceratocystis smalleyi, two Cercospora beticola strains, Coleophoma cylindrospora, Fusarium fracticaudum, Phialophora cf. hyalina, and Morchella septimelata.</title>
        <authorList>
            <person name="Wingfield B.D."/>
            <person name="Bills G.F."/>
            <person name="Dong Y."/>
            <person name="Huang W."/>
            <person name="Nel W.J."/>
            <person name="Swalarsk-Parry B.S."/>
            <person name="Vaghefi N."/>
            <person name="Wilken P.M."/>
            <person name="An Z."/>
            <person name="de Beer Z.W."/>
            <person name="De Vos L."/>
            <person name="Chen L."/>
            <person name="Duong T.A."/>
            <person name="Gao Y."/>
            <person name="Hammerbacher A."/>
            <person name="Kikkert J.R."/>
            <person name="Li Y."/>
            <person name="Li H."/>
            <person name="Li K."/>
            <person name="Li Q."/>
            <person name="Liu X."/>
            <person name="Ma X."/>
            <person name="Naidoo K."/>
            <person name="Pethybridge S.J."/>
            <person name="Sun J."/>
            <person name="Steenkamp E.T."/>
            <person name="van der Nest M.A."/>
            <person name="van Wyk S."/>
            <person name="Wingfield M.J."/>
            <person name="Xiong C."/>
            <person name="Yue Q."/>
            <person name="Zhang X."/>
        </authorList>
    </citation>
    <scope>NUCLEOTIDE SEQUENCE [LARGE SCALE GENOMIC DNA]</scope>
    <source>
        <strain evidence="3 4">BP6252</strain>
    </source>
</reference>
<dbReference type="InterPro" id="IPR058925">
    <property type="entry name" value="zf-C2H2_AcuF"/>
</dbReference>
<dbReference type="PANTHER" id="PTHR46082">
    <property type="entry name" value="ATP/GTP-BINDING PROTEIN-RELATED"/>
    <property type="match status" value="1"/>
</dbReference>
<dbReference type="STRING" id="1849047.A0A3D8QDD9"/>
<proteinExistence type="predicted"/>
<name>A0A3D8QDD9_9HELO</name>
<dbReference type="PANTHER" id="PTHR46082:SF11">
    <property type="entry name" value="AAA+ ATPASE DOMAIN-CONTAINING PROTEIN-RELATED"/>
    <property type="match status" value="1"/>
</dbReference>
<dbReference type="Pfam" id="PF13374">
    <property type="entry name" value="TPR_10"/>
    <property type="match status" value="2"/>
</dbReference>
<dbReference type="InterPro" id="IPR011990">
    <property type="entry name" value="TPR-like_helical_dom_sf"/>
</dbReference>
<dbReference type="SMART" id="SM00028">
    <property type="entry name" value="TPR"/>
    <property type="match status" value="4"/>
</dbReference>
<feature type="compositionally biased region" description="Acidic residues" evidence="1">
    <location>
        <begin position="114"/>
        <end position="125"/>
    </location>
</feature>
<dbReference type="OrthoDB" id="626167at2759"/>
<dbReference type="InterPro" id="IPR053137">
    <property type="entry name" value="NLR-like"/>
</dbReference>
<evidence type="ECO:0000313" key="4">
    <source>
        <dbReference type="Proteomes" id="UP000256645"/>
    </source>
</evidence>
<feature type="region of interest" description="Disordered" evidence="1">
    <location>
        <begin position="102"/>
        <end position="131"/>
    </location>
</feature>
<feature type="domain" description="Oxidoreductase acuF-like C2H2 type zinc-finger" evidence="2">
    <location>
        <begin position="351"/>
        <end position="381"/>
    </location>
</feature>
<dbReference type="Pfam" id="PF13424">
    <property type="entry name" value="TPR_12"/>
    <property type="match status" value="3"/>
</dbReference>
<comment type="caution">
    <text evidence="3">The sequence shown here is derived from an EMBL/GenBank/DDBJ whole genome shotgun (WGS) entry which is preliminary data.</text>
</comment>
<dbReference type="SUPFAM" id="SSF48452">
    <property type="entry name" value="TPR-like"/>
    <property type="match status" value="2"/>
</dbReference>
<keyword evidence="4" id="KW-1185">Reference proteome</keyword>
<evidence type="ECO:0000313" key="3">
    <source>
        <dbReference type="EMBL" id="RDW59873.1"/>
    </source>
</evidence>
<feature type="compositionally biased region" description="Low complexity" evidence="1">
    <location>
        <begin position="521"/>
        <end position="541"/>
    </location>
</feature>
<organism evidence="3 4">
    <name type="scientific">Coleophoma cylindrospora</name>
    <dbReference type="NCBI Taxonomy" id="1849047"/>
    <lineage>
        <taxon>Eukaryota</taxon>
        <taxon>Fungi</taxon>
        <taxon>Dikarya</taxon>
        <taxon>Ascomycota</taxon>
        <taxon>Pezizomycotina</taxon>
        <taxon>Leotiomycetes</taxon>
        <taxon>Helotiales</taxon>
        <taxon>Dermateaceae</taxon>
        <taxon>Coleophoma</taxon>
    </lineage>
</organism>
<dbReference type="Pfam" id="PF26082">
    <property type="entry name" value="zf-C2H2_AcuF"/>
    <property type="match status" value="1"/>
</dbReference>
<dbReference type="Gene3D" id="1.25.40.10">
    <property type="entry name" value="Tetratricopeptide repeat domain"/>
    <property type="match status" value="2"/>
</dbReference>
<feature type="region of interest" description="Disordered" evidence="1">
    <location>
        <begin position="500"/>
        <end position="558"/>
    </location>
</feature>
<dbReference type="Proteomes" id="UP000256645">
    <property type="component" value="Unassembled WGS sequence"/>
</dbReference>
<dbReference type="AlphaFoldDB" id="A0A3D8QDD9"/>